<reference evidence="3" key="1">
    <citation type="submission" date="2021-01" db="EMBL/GenBank/DDBJ databases">
        <authorList>
            <person name="Corre E."/>
            <person name="Pelletier E."/>
            <person name="Niang G."/>
            <person name="Scheremetjew M."/>
            <person name="Finn R."/>
            <person name="Kale V."/>
            <person name="Holt S."/>
            <person name="Cochrane G."/>
            <person name="Meng A."/>
            <person name="Brown T."/>
            <person name="Cohen L."/>
        </authorList>
    </citation>
    <scope>NUCLEOTIDE SEQUENCE</scope>
    <source>
        <strain evidence="3">OF101</strain>
    </source>
</reference>
<gene>
    <name evidence="3" type="ORF">ACAT0790_LOCUS41304</name>
</gene>
<name>A0A7S1WEV7_ALECA</name>
<dbReference type="InterPro" id="IPR013968">
    <property type="entry name" value="PKS_KR"/>
</dbReference>
<evidence type="ECO:0000259" key="2">
    <source>
        <dbReference type="Pfam" id="PF08659"/>
    </source>
</evidence>
<feature type="domain" description="Ketoreductase (KR)" evidence="2">
    <location>
        <begin position="25"/>
        <end position="76"/>
    </location>
</feature>
<dbReference type="Gene3D" id="3.40.50.720">
    <property type="entry name" value="NAD(P)-binding Rossmann-like Domain"/>
    <property type="match status" value="1"/>
</dbReference>
<proteinExistence type="predicted"/>
<organism evidence="3">
    <name type="scientific">Alexandrium catenella</name>
    <name type="common">Red tide dinoflagellate</name>
    <name type="synonym">Gonyaulax catenella</name>
    <dbReference type="NCBI Taxonomy" id="2925"/>
    <lineage>
        <taxon>Eukaryota</taxon>
        <taxon>Sar</taxon>
        <taxon>Alveolata</taxon>
        <taxon>Dinophyceae</taxon>
        <taxon>Gonyaulacales</taxon>
        <taxon>Pyrocystaceae</taxon>
        <taxon>Alexandrium</taxon>
    </lineage>
</organism>
<accession>A0A7S1WEV7</accession>
<protein>
    <recommendedName>
        <fullName evidence="2">Ketoreductase (KR) domain-containing protein</fullName>
    </recommendedName>
</protein>
<dbReference type="Pfam" id="PF08659">
    <property type="entry name" value="KR"/>
    <property type="match status" value="1"/>
</dbReference>
<feature type="compositionally biased region" description="Gly residues" evidence="1">
    <location>
        <begin position="83"/>
        <end position="100"/>
    </location>
</feature>
<sequence>MVEIKTALLNLESDPKSENCAASGVCFFQVFASTSALLGLSRSSDYGAVNGNLNSLIHWRRTFGVNGQSNMWGAIAGTGLAGSGTGAAGRHGDTGAGHAGGESAAVAPRLETPTLDHPKEYYQRGPARADFVICHKESCIPVEMRHKPTLANIENEGFMAVRGLQVTLKTKEANDKVLLICNLPTSSTENHDGISWTYKRGSYMLGPQFVNWTHDMARLDNVLMPWLDEPGKARMELSYSVNCRMKGGVHVSREKENRQLTALVIPGTQVTSARSHEPLAVGTGRWFDVPGLQQISVTNPGEKVLVICTIKYTALWSDEMARGRFTIFRDEDTPLDPENYGLQSVRATQSGIKRTLVMALVDTPAAGAHTYKVKAAVTTGDGEPRVCHLDEDDRQLSLIRLPAGIVVGPSRCNGPAKVTEDRWTEIPGMSITADVKNAHDKVLLNYHTNFNPAELSYEAYFTVFRTGAVGSKNLGHDDQGMWSVASASVGSSEYPVSLFTDCPGAGTYTYAVYARTRRCDAMTEPTEIEVGPDGQIAAVLLETKPTTASVVEAMTKEMEQAGAA</sequence>
<evidence type="ECO:0000313" key="3">
    <source>
        <dbReference type="EMBL" id="CAD9164538.1"/>
    </source>
</evidence>
<dbReference type="AlphaFoldDB" id="A0A7S1WEV7"/>
<feature type="region of interest" description="Disordered" evidence="1">
    <location>
        <begin position="83"/>
        <end position="103"/>
    </location>
</feature>
<dbReference type="EMBL" id="HBGE01068877">
    <property type="protein sequence ID" value="CAD9164538.1"/>
    <property type="molecule type" value="Transcribed_RNA"/>
</dbReference>
<evidence type="ECO:0000256" key="1">
    <source>
        <dbReference type="SAM" id="MobiDB-lite"/>
    </source>
</evidence>